<name>A0ABQ4YVT6_9ASTR</name>
<comment type="caution">
    <text evidence="2">The sequence shown here is derived from an EMBL/GenBank/DDBJ whole genome shotgun (WGS) entry which is preliminary data.</text>
</comment>
<evidence type="ECO:0000313" key="2">
    <source>
        <dbReference type="EMBL" id="GJS81964.1"/>
    </source>
</evidence>
<proteinExistence type="predicted"/>
<reference evidence="2" key="2">
    <citation type="submission" date="2022-01" db="EMBL/GenBank/DDBJ databases">
        <authorList>
            <person name="Yamashiro T."/>
            <person name="Shiraishi A."/>
            <person name="Satake H."/>
            <person name="Nakayama K."/>
        </authorList>
    </citation>
    <scope>NUCLEOTIDE SEQUENCE</scope>
</reference>
<sequence length="107" mass="11732">MKKWQRSVRDVHDNQGSSSPPPPKDSDQSKNKRHDSDASALKQPQVQKSSAWKTSCTREAPSSSSKQKSASPSKQPVDDVPIPDDAHLSDSEDTSATHLLKIKTQPD</sequence>
<reference evidence="2" key="1">
    <citation type="journal article" date="2022" name="Int. J. Mol. Sci.">
        <title>Draft Genome of Tanacetum Coccineum: Genomic Comparison of Closely Related Tanacetum-Family Plants.</title>
        <authorList>
            <person name="Yamashiro T."/>
            <person name="Shiraishi A."/>
            <person name="Nakayama K."/>
            <person name="Satake H."/>
        </authorList>
    </citation>
    <scope>NUCLEOTIDE SEQUENCE</scope>
</reference>
<feature type="region of interest" description="Disordered" evidence="1">
    <location>
        <begin position="1"/>
        <end position="107"/>
    </location>
</feature>
<evidence type="ECO:0000256" key="1">
    <source>
        <dbReference type="SAM" id="MobiDB-lite"/>
    </source>
</evidence>
<organism evidence="2 3">
    <name type="scientific">Tanacetum coccineum</name>
    <dbReference type="NCBI Taxonomy" id="301880"/>
    <lineage>
        <taxon>Eukaryota</taxon>
        <taxon>Viridiplantae</taxon>
        <taxon>Streptophyta</taxon>
        <taxon>Embryophyta</taxon>
        <taxon>Tracheophyta</taxon>
        <taxon>Spermatophyta</taxon>
        <taxon>Magnoliopsida</taxon>
        <taxon>eudicotyledons</taxon>
        <taxon>Gunneridae</taxon>
        <taxon>Pentapetalae</taxon>
        <taxon>asterids</taxon>
        <taxon>campanulids</taxon>
        <taxon>Asterales</taxon>
        <taxon>Asteraceae</taxon>
        <taxon>Asteroideae</taxon>
        <taxon>Anthemideae</taxon>
        <taxon>Anthemidinae</taxon>
        <taxon>Tanacetum</taxon>
    </lineage>
</organism>
<dbReference type="EMBL" id="BQNB010010787">
    <property type="protein sequence ID" value="GJS81964.1"/>
    <property type="molecule type" value="Genomic_DNA"/>
</dbReference>
<feature type="compositionally biased region" description="Polar residues" evidence="1">
    <location>
        <begin position="42"/>
        <end position="57"/>
    </location>
</feature>
<dbReference type="Proteomes" id="UP001151760">
    <property type="component" value="Unassembled WGS sequence"/>
</dbReference>
<feature type="compositionally biased region" description="Basic and acidic residues" evidence="1">
    <location>
        <begin position="24"/>
        <end position="37"/>
    </location>
</feature>
<protein>
    <submittedName>
        <fullName evidence="2">Uncharacterized protein</fullName>
    </submittedName>
</protein>
<accession>A0ABQ4YVT6</accession>
<gene>
    <name evidence="2" type="ORF">Tco_0748505</name>
</gene>
<evidence type="ECO:0000313" key="3">
    <source>
        <dbReference type="Proteomes" id="UP001151760"/>
    </source>
</evidence>
<keyword evidence="3" id="KW-1185">Reference proteome</keyword>
<feature type="compositionally biased region" description="Low complexity" evidence="1">
    <location>
        <begin position="60"/>
        <end position="75"/>
    </location>
</feature>